<organism evidence="1 2">
    <name type="scientific">Chengkuizengella axinellae</name>
    <dbReference type="NCBI Taxonomy" id="3064388"/>
    <lineage>
        <taxon>Bacteria</taxon>
        <taxon>Bacillati</taxon>
        <taxon>Bacillota</taxon>
        <taxon>Bacilli</taxon>
        <taxon>Bacillales</taxon>
        <taxon>Paenibacillaceae</taxon>
        <taxon>Chengkuizengella</taxon>
    </lineage>
</organism>
<sequence length="150" mass="16657">MGLDRVPFIVADTVSVDDPYTFDPNVIQLPFDGTPVDVLSVDVCVSHKTQIKLDTMAQIAVLGLTMIDQTFEVTYQIIRNDDCVSMISDEMDYDSVVDGRHMNFPNFPLVDKNPSLGMNTYHLRCTSVITPTVGFVFVGSRSLKATVFTL</sequence>
<reference evidence="1 2" key="1">
    <citation type="submission" date="2023-08" db="EMBL/GenBank/DDBJ databases">
        <authorList>
            <person name="Park J.-S."/>
        </authorList>
    </citation>
    <scope>NUCLEOTIDE SEQUENCE [LARGE SCALE GENOMIC DNA]</scope>
    <source>
        <strain evidence="1 2">2205SS18-9</strain>
    </source>
</reference>
<dbReference type="RefSeq" id="WP_305991314.1">
    <property type="nucleotide sequence ID" value="NZ_JAVAMP010000002.1"/>
</dbReference>
<proteinExistence type="predicted"/>
<protein>
    <recommendedName>
        <fullName evidence="3">DUF4489 domain-containing protein</fullName>
    </recommendedName>
</protein>
<dbReference type="EMBL" id="JAVAMP010000002">
    <property type="protein sequence ID" value="MDP5274023.1"/>
    <property type="molecule type" value="Genomic_DNA"/>
</dbReference>
<gene>
    <name evidence="1" type="ORF">Q5Y73_07895</name>
</gene>
<accession>A0ABT9IXI6</accession>
<evidence type="ECO:0000313" key="1">
    <source>
        <dbReference type="EMBL" id="MDP5274023.1"/>
    </source>
</evidence>
<keyword evidence="2" id="KW-1185">Reference proteome</keyword>
<evidence type="ECO:0000313" key="2">
    <source>
        <dbReference type="Proteomes" id="UP001231941"/>
    </source>
</evidence>
<dbReference type="Proteomes" id="UP001231941">
    <property type="component" value="Unassembled WGS sequence"/>
</dbReference>
<evidence type="ECO:0008006" key="3">
    <source>
        <dbReference type="Google" id="ProtNLM"/>
    </source>
</evidence>
<comment type="caution">
    <text evidence="1">The sequence shown here is derived from an EMBL/GenBank/DDBJ whole genome shotgun (WGS) entry which is preliminary data.</text>
</comment>
<name>A0ABT9IXI6_9BACL</name>